<keyword evidence="2" id="KW-1133">Transmembrane helix</keyword>
<proteinExistence type="predicted"/>
<accession>A0A1A8WIV8</accession>
<dbReference type="AlphaFoldDB" id="A0A1A8WIV8"/>
<sequence length="330" mass="38916">MEKWKVILDGSPAYEIYDKFDKANNFHDSDKYFDEALKIDIGSNKIQEICRKLISNLKNKSLFVGQGINKRERCIHLHFWLYNQISEIFSNNREHEKIRNTISAIFTGWRNFNDQLTNINCSGRFFEEISLAEWNEGKILNDYFINFYYNKKYESDNVLCQKFHEYVTDIKDYYTNNKRKCVSHNKSFCNLYFKYDAIYDPDKILSNLKCNDLISDVVSYEYQYVSPVERLDSGSYTNDSQLEEVSSKNESPPSDSYSTVGVPVSLIGFLILFFFVYRFTPLKSWIRRKLSKKVTFVDNIDNVTELSDNNSEFMGINHDCSILRVPYNSD</sequence>
<protein>
    <submittedName>
        <fullName evidence="3">PIR Superfamily Protein</fullName>
    </submittedName>
</protein>
<dbReference type="Pfam" id="PF05795">
    <property type="entry name" value="Plasmodium_Vir"/>
    <property type="match status" value="1"/>
</dbReference>
<feature type="transmembrane region" description="Helical" evidence="2">
    <location>
        <begin position="257"/>
        <end position="279"/>
    </location>
</feature>
<evidence type="ECO:0000313" key="4">
    <source>
        <dbReference type="Proteomes" id="UP000078560"/>
    </source>
</evidence>
<dbReference type="Proteomes" id="UP000078560">
    <property type="component" value="Unassembled WGS sequence"/>
</dbReference>
<dbReference type="EMBL" id="FLQU01001173">
    <property type="protein sequence ID" value="SBS91752.1"/>
    <property type="molecule type" value="Genomic_DNA"/>
</dbReference>
<evidence type="ECO:0000313" key="3">
    <source>
        <dbReference type="EMBL" id="SBS91752.1"/>
    </source>
</evidence>
<name>A0A1A8WIV8_PLAOA</name>
<gene>
    <name evidence="3" type="ORF">POVCU2_0069740</name>
</gene>
<evidence type="ECO:0000256" key="1">
    <source>
        <dbReference type="SAM" id="MobiDB-lite"/>
    </source>
</evidence>
<organism evidence="3 4">
    <name type="scientific">Plasmodium ovale curtisi</name>
    <dbReference type="NCBI Taxonomy" id="864141"/>
    <lineage>
        <taxon>Eukaryota</taxon>
        <taxon>Sar</taxon>
        <taxon>Alveolata</taxon>
        <taxon>Apicomplexa</taxon>
        <taxon>Aconoidasida</taxon>
        <taxon>Haemosporida</taxon>
        <taxon>Plasmodiidae</taxon>
        <taxon>Plasmodium</taxon>
        <taxon>Plasmodium (Plasmodium)</taxon>
    </lineage>
</organism>
<feature type="region of interest" description="Disordered" evidence="1">
    <location>
        <begin position="235"/>
        <end position="256"/>
    </location>
</feature>
<keyword evidence="2" id="KW-0812">Transmembrane</keyword>
<reference evidence="4" key="1">
    <citation type="submission" date="2016-05" db="EMBL/GenBank/DDBJ databases">
        <authorList>
            <person name="Naeem Raeece"/>
        </authorList>
    </citation>
    <scope>NUCLEOTIDE SEQUENCE [LARGE SCALE GENOMIC DNA]</scope>
</reference>
<evidence type="ECO:0000256" key="2">
    <source>
        <dbReference type="SAM" id="Phobius"/>
    </source>
</evidence>
<keyword evidence="2" id="KW-0472">Membrane</keyword>
<dbReference type="InterPro" id="IPR008780">
    <property type="entry name" value="Plasmodium_Vir"/>
</dbReference>